<gene>
    <name evidence="1" type="ORF">NPIL_108811</name>
</gene>
<keyword evidence="2" id="KW-1185">Reference proteome</keyword>
<comment type="caution">
    <text evidence="1">The sequence shown here is derived from an EMBL/GenBank/DDBJ whole genome shotgun (WGS) entry which is preliminary data.</text>
</comment>
<proteinExistence type="predicted"/>
<dbReference type="Proteomes" id="UP000887013">
    <property type="component" value="Unassembled WGS sequence"/>
</dbReference>
<organism evidence="1 2">
    <name type="scientific">Nephila pilipes</name>
    <name type="common">Giant wood spider</name>
    <name type="synonym">Nephila maculata</name>
    <dbReference type="NCBI Taxonomy" id="299642"/>
    <lineage>
        <taxon>Eukaryota</taxon>
        <taxon>Metazoa</taxon>
        <taxon>Ecdysozoa</taxon>
        <taxon>Arthropoda</taxon>
        <taxon>Chelicerata</taxon>
        <taxon>Arachnida</taxon>
        <taxon>Araneae</taxon>
        <taxon>Araneomorphae</taxon>
        <taxon>Entelegynae</taxon>
        <taxon>Araneoidea</taxon>
        <taxon>Nephilidae</taxon>
        <taxon>Nephila</taxon>
    </lineage>
</organism>
<accession>A0A8X6Q9K0</accession>
<sequence>MPQRSILPARWWHSEALRPRFCVSFGQDQRFTTSYRWIATTLDCLIVSSRILFKSQMGDFGSLLSRNLVQSSSSFCLHELVVIAPFESIIKMGFLSEDVGSALRYKDEDYTPDLH</sequence>
<dbReference type="EMBL" id="BMAW01124783">
    <property type="protein sequence ID" value="GFU09572.1"/>
    <property type="molecule type" value="Genomic_DNA"/>
</dbReference>
<name>A0A8X6Q9K0_NEPPI</name>
<reference evidence="1" key="1">
    <citation type="submission" date="2020-08" db="EMBL/GenBank/DDBJ databases">
        <title>Multicomponent nature underlies the extraordinary mechanical properties of spider dragline silk.</title>
        <authorList>
            <person name="Kono N."/>
            <person name="Nakamura H."/>
            <person name="Mori M."/>
            <person name="Yoshida Y."/>
            <person name="Ohtoshi R."/>
            <person name="Malay A.D."/>
            <person name="Moran D.A.P."/>
            <person name="Tomita M."/>
            <person name="Numata K."/>
            <person name="Arakawa K."/>
        </authorList>
    </citation>
    <scope>NUCLEOTIDE SEQUENCE</scope>
</reference>
<evidence type="ECO:0000313" key="1">
    <source>
        <dbReference type="EMBL" id="GFU09572.1"/>
    </source>
</evidence>
<dbReference type="AlphaFoldDB" id="A0A8X6Q9K0"/>
<protein>
    <submittedName>
        <fullName evidence="1">Uncharacterized protein</fullName>
    </submittedName>
</protein>
<evidence type="ECO:0000313" key="2">
    <source>
        <dbReference type="Proteomes" id="UP000887013"/>
    </source>
</evidence>